<keyword evidence="2" id="KW-1185">Reference proteome</keyword>
<sequence>MEYYDNRLCISYGELVDGGIMTASNYNSLTYRKKVKVVRHGGGVNGCCALIAIDSLPTKYKEAVEKKYPGGDEVRIKTWVLSNYEMDQAAIAFFHDRSKTGIDLDEKKKREYIINASVLNCCIKLYERARDSQRLFGGRYNWDMMAKTIEILREELGHTLPASTLRFRKKVNDYKRNGKATLI</sequence>
<name>I4ZC30_9BACT</name>
<protein>
    <submittedName>
        <fullName evidence="1">Uncharacterized protein</fullName>
    </submittedName>
</protein>
<dbReference type="EMBL" id="JH660659">
    <property type="protein sequence ID" value="EIM33772.1"/>
    <property type="molecule type" value="Genomic_DNA"/>
</dbReference>
<reference evidence="1 2" key="1">
    <citation type="submission" date="2012-02" db="EMBL/GenBank/DDBJ databases">
        <title>Improved High-Quality Draft genome of Prevotella bivia DSM 20514.</title>
        <authorList>
            <consortium name="US DOE Joint Genome Institute (JGI-PGF)"/>
            <person name="Lucas S."/>
            <person name="Copeland A."/>
            <person name="Lapidus A."/>
            <person name="Bruce D."/>
            <person name="Goodwin L."/>
            <person name="Pitluck S."/>
            <person name="Peters L."/>
            <person name="Mikhailova N."/>
            <person name="Munk A.C.C."/>
            <person name="Kyrpides N."/>
            <person name="Mavromatis K."/>
            <person name="Detter J.C."/>
            <person name="Han C."/>
            <person name="Land M."/>
            <person name="Hauser L."/>
            <person name="Markowitz V."/>
            <person name="Cheng J.-F."/>
            <person name="Hugenholtz P."/>
            <person name="Woyke T."/>
            <person name="Wu D."/>
            <person name="Gronow S."/>
            <person name="Wellnitz S."/>
            <person name="Brambilla E."/>
            <person name="Klenk H.-P."/>
            <person name="Eisen J.A."/>
        </authorList>
    </citation>
    <scope>NUCLEOTIDE SEQUENCE [LARGE SCALE GENOMIC DNA]</scope>
    <source>
        <strain evidence="1 2">DSM 20514</strain>
    </source>
</reference>
<gene>
    <name evidence="1" type="ORF">PrebiDRAFT_2107</name>
</gene>
<dbReference type="Proteomes" id="UP000002786">
    <property type="component" value="Unassembled WGS sequence"/>
</dbReference>
<dbReference type="GeneID" id="78530059"/>
<proteinExistence type="predicted"/>
<evidence type="ECO:0000313" key="2">
    <source>
        <dbReference type="Proteomes" id="UP000002786"/>
    </source>
</evidence>
<dbReference type="RefSeq" id="WP_004339082.1">
    <property type="nucleotide sequence ID" value="NZ_JH660659.1"/>
</dbReference>
<dbReference type="HOGENOM" id="CLU_1473928_0_0_10"/>
<evidence type="ECO:0000313" key="1">
    <source>
        <dbReference type="EMBL" id="EIM33772.1"/>
    </source>
</evidence>
<accession>I4ZC30</accession>
<organism evidence="1 2">
    <name type="scientific">Prevotella bivia DSM 20514</name>
    <dbReference type="NCBI Taxonomy" id="868129"/>
    <lineage>
        <taxon>Bacteria</taxon>
        <taxon>Pseudomonadati</taxon>
        <taxon>Bacteroidota</taxon>
        <taxon>Bacteroidia</taxon>
        <taxon>Bacteroidales</taxon>
        <taxon>Prevotellaceae</taxon>
        <taxon>Prevotella</taxon>
    </lineage>
</organism>
<dbReference type="AlphaFoldDB" id="I4ZC30"/>